<dbReference type="PANTHER" id="PTHR11702">
    <property type="entry name" value="DEVELOPMENTALLY REGULATED GTP-BINDING PROTEIN-RELATED"/>
    <property type="match status" value="1"/>
</dbReference>
<dbReference type="InterPro" id="IPR027417">
    <property type="entry name" value="P-loop_NTPase"/>
</dbReference>
<comment type="subcellular location">
    <subcellularLocation>
        <location evidence="5">Cytoplasm</location>
    </subcellularLocation>
</comment>
<dbReference type="Pfam" id="PF01926">
    <property type="entry name" value="MMR_HSR1"/>
    <property type="match status" value="1"/>
</dbReference>
<comment type="cofactor">
    <cofactor evidence="5">
        <name>Mg(2+)</name>
        <dbReference type="ChEBI" id="CHEBI:18420"/>
    </cofactor>
</comment>
<keyword evidence="4 5" id="KW-0342">GTP-binding</keyword>
<dbReference type="SUPFAM" id="SSF82051">
    <property type="entry name" value="Obg GTP-binding protein N-terminal domain"/>
    <property type="match status" value="1"/>
</dbReference>
<sequence>MRFIDEVNIKVAAGHGGSGAVSFRREKFEPMGGPDGGDGGKGGDVILEATEGLNTLIDFRFQKNYQAERGHGGSGRQKTGRYGYDKVIAVPVGTAVYDRDTQELLGDLREPGQRLIVAKGGRGGRGNLWFKSSTNRAPRRADPGEEGEARELHLELRLLADVGLVGLPNAGKSTLIRAVSAARPKVADYPFTTLHPNLGVVSVEPHKSFVLADVPGLIEGAAEGAGLGIRFLKHLTRTRLLLHLVDIQPVDESDPAENVRVIEGELARYSEALAARPRWLVFNKMDLMLPEESSERVAEITRALDWQGPVFAISAATGQGCRELAEKIYYALQELPPAPPIVDPEDADWGKTPAALDEDEAGDDWDADWEDDDKD</sequence>
<dbReference type="InterPro" id="IPR036726">
    <property type="entry name" value="GTP1_OBG_dom_sf"/>
</dbReference>
<dbReference type="NCBIfam" id="NF008956">
    <property type="entry name" value="PRK12299.1"/>
    <property type="match status" value="1"/>
</dbReference>
<dbReference type="InterPro" id="IPR031167">
    <property type="entry name" value="G_OBG"/>
</dbReference>
<comment type="function">
    <text evidence="5">An essential GTPase which binds GTP, GDP and possibly (p)ppGpp with moderate affinity, with high nucleotide exchange rates and a fairly low GTP hydrolysis rate. Plays a role in control of the cell cycle, stress response, ribosome biogenesis and in those bacteria that undergo differentiation, in morphogenesis control.</text>
</comment>
<keyword evidence="3 5" id="KW-0460">Magnesium</keyword>
<dbReference type="InterPro" id="IPR006074">
    <property type="entry name" value="GTP1-OBG_CS"/>
</dbReference>
<dbReference type="EMBL" id="JBBPCO010000012">
    <property type="protein sequence ID" value="MEK8090469.1"/>
    <property type="molecule type" value="Genomic_DNA"/>
</dbReference>
<feature type="compositionally biased region" description="Basic and acidic residues" evidence="6">
    <location>
        <begin position="139"/>
        <end position="148"/>
    </location>
</feature>
<gene>
    <name evidence="9" type="primary">cgtA</name>
    <name evidence="5" type="synonym">obg</name>
    <name evidence="9" type="ORF">WOB96_11945</name>
</gene>
<dbReference type="InterPro" id="IPR014100">
    <property type="entry name" value="GTP-bd_Obg/CgtA"/>
</dbReference>
<dbReference type="PROSITE" id="PS00905">
    <property type="entry name" value="GTP1_OBG"/>
    <property type="match status" value="1"/>
</dbReference>
<evidence type="ECO:0000256" key="5">
    <source>
        <dbReference type="HAMAP-Rule" id="MF_01454"/>
    </source>
</evidence>
<comment type="caution">
    <text evidence="9">The sequence shown here is derived from an EMBL/GenBank/DDBJ whole genome shotgun (WGS) entry which is preliminary data.</text>
</comment>
<protein>
    <recommendedName>
        <fullName evidence="5">GTPase Obg</fullName>
        <ecNumber evidence="5">3.6.5.-</ecNumber>
    </recommendedName>
    <alternativeName>
        <fullName evidence="5">GTP-binding protein Obg</fullName>
    </alternativeName>
</protein>
<feature type="region of interest" description="Disordered" evidence="6">
    <location>
        <begin position="339"/>
        <end position="375"/>
    </location>
</feature>
<feature type="binding site" evidence="5">
    <location>
        <begin position="213"/>
        <end position="216"/>
    </location>
    <ligand>
        <name>GTP</name>
        <dbReference type="ChEBI" id="CHEBI:37565"/>
    </ligand>
</feature>
<name>A0ABU9DAB6_9PROT</name>
<dbReference type="NCBIfam" id="NF008955">
    <property type="entry name" value="PRK12297.1"/>
    <property type="match status" value="1"/>
</dbReference>
<keyword evidence="5" id="KW-0378">Hydrolase</keyword>
<evidence type="ECO:0000259" key="7">
    <source>
        <dbReference type="PROSITE" id="PS51710"/>
    </source>
</evidence>
<dbReference type="EC" id="3.6.5.-" evidence="5"/>
<accession>A0ABU9DAB6</accession>
<dbReference type="HAMAP" id="MF_01454">
    <property type="entry name" value="GTPase_Obg"/>
    <property type="match status" value="1"/>
</dbReference>
<dbReference type="Gene3D" id="3.40.50.300">
    <property type="entry name" value="P-loop containing nucleotide triphosphate hydrolases"/>
    <property type="match status" value="1"/>
</dbReference>
<feature type="domain" description="Obg" evidence="8">
    <location>
        <begin position="1"/>
        <end position="159"/>
    </location>
</feature>
<evidence type="ECO:0000256" key="2">
    <source>
        <dbReference type="ARBA" id="ARBA00022741"/>
    </source>
</evidence>
<feature type="binding site" evidence="5">
    <location>
        <position position="173"/>
    </location>
    <ligand>
        <name>Mg(2+)</name>
        <dbReference type="ChEBI" id="CHEBI:18420"/>
    </ligand>
</feature>
<evidence type="ECO:0000313" key="10">
    <source>
        <dbReference type="Proteomes" id="UP001446205"/>
    </source>
</evidence>
<evidence type="ECO:0000256" key="6">
    <source>
        <dbReference type="SAM" id="MobiDB-lite"/>
    </source>
</evidence>
<comment type="subunit">
    <text evidence="5">Monomer.</text>
</comment>
<evidence type="ECO:0000256" key="3">
    <source>
        <dbReference type="ARBA" id="ARBA00022842"/>
    </source>
</evidence>
<dbReference type="PROSITE" id="PS51883">
    <property type="entry name" value="OBG"/>
    <property type="match status" value="1"/>
</dbReference>
<dbReference type="CDD" id="cd01898">
    <property type="entry name" value="Obg"/>
    <property type="match status" value="1"/>
</dbReference>
<dbReference type="Pfam" id="PF01018">
    <property type="entry name" value="GTP1_OBG"/>
    <property type="match status" value="1"/>
</dbReference>
<feature type="compositionally biased region" description="Acidic residues" evidence="6">
    <location>
        <begin position="356"/>
        <end position="375"/>
    </location>
</feature>
<evidence type="ECO:0000259" key="8">
    <source>
        <dbReference type="PROSITE" id="PS51883"/>
    </source>
</evidence>
<dbReference type="InterPro" id="IPR045086">
    <property type="entry name" value="OBG_GTPase"/>
</dbReference>
<organism evidence="9 10">
    <name type="scientific">Thermithiobacillus plumbiphilus</name>
    <dbReference type="NCBI Taxonomy" id="1729899"/>
    <lineage>
        <taxon>Bacteria</taxon>
        <taxon>Pseudomonadati</taxon>
        <taxon>Pseudomonadota</taxon>
        <taxon>Acidithiobacillia</taxon>
        <taxon>Acidithiobacillales</taxon>
        <taxon>Thermithiobacillaceae</taxon>
        <taxon>Thermithiobacillus</taxon>
    </lineage>
</organism>
<feature type="binding site" evidence="5">
    <location>
        <position position="193"/>
    </location>
    <ligand>
        <name>Mg(2+)</name>
        <dbReference type="ChEBI" id="CHEBI:18420"/>
    </ligand>
</feature>
<keyword evidence="5" id="KW-0963">Cytoplasm</keyword>
<feature type="binding site" evidence="5">
    <location>
        <begin position="191"/>
        <end position="195"/>
    </location>
    <ligand>
        <name>GTP</name>
        <dbReference type="ChEBI" id="CHEBI:37565"/>
    </ligand>
</feature>
<evidence type="ECO:0000256" key="4">
    <source>
        <dbReference type="ARBA" id="ARBA00023134"/>
    </source>
</evidence>
<dbReference type="PROSITE" id="PS51710">
    <property type="entry name" value="G_OBG"/>
    <property type="match status" value="1"/>
</dbReference>
<dbReference type="InterPro" id="IPR006073">
    <property type="entry name" value="GTP-bd"/>
</dbReference>
<keyword evidence="10" id="KW-1185">Reference proteome</keyword>
<reference evidence="9 10" key="1">
    <citation type="submission" date="2024-04" db="EMBL/GenBank/DDBJ databases">
        <authorList>
            <person name="Abashina T."/>
            <person name="Shaikin A."/>
        </authorList>
    </citation>
    <scope>NUCLEOTIDE SEQUENCE [LARGE SCALE GENOMIC DNA]</scope>
    <source>
        <strain evidence="9 10">AAFK</strain>
    </source>
</reference>
<evidence type="ECO:0000256" key="1">
    <source>
        <dbReference type="ARBA" id="ARBA00007699"/>
    </source>
</evidence>
<dbReference type="Gene3D" id="2.70.210.12">
    <property type="entry name" value="GTP1/OBG domain"/>
    <property type="match status" value="1"/>
</dbReference>
<dbReference type="SUPFAM" id="SSF52540">
    <property type="entry name" value="P-loop containing nucleoside triphosphate hydrolases"/>
    <property type="match status" value="1"/>
</dbReference>
<feature type="region of interest" description="Disordered" evidence="6">
    <location>
        <begin position="127"/>
        <end position="148"/>
    </location>
</feature>
<proteinExistence type="inferred from homology"/>
<dbReference type="RefSeq" id="WP_341371525.1">
    <property type="nucleotide sequence ID" value="NZ_JBBPCO010000012.1"/>
</dbReference>
<feature type="binding site" evidence="5">
    <location>
        <begin position="314"/>
        <end position="316"/>
    </location>
    <ligand>
        <name>GTP</name>
        <dbReference type="ChEBI" id="CHEBI:37565"/>
    </ligand>
</feature>
<comment type="similarity">
    <text evidence="1 5">Belongs to the TRAFAC class OBG-HflX-like GTPase superfamily. OBG GTPase family.</text>
</comment>
<dbReference type="NCBIfam" id="TIGR02729">
    <property type="entry name" value="Obg_CgtA"/>
    <property type="match status" value="1"/>
</dbReference>
<keyword evidence="2 5" id="KW-0547">Nucleotide-binding</keyword>
<feature type="binding site" evidence="5">
    <location>
        <begin position="283"/>
        <end position="286"/>
    </location>
    <ligand>
        <name>GTP</name>
        <dbReference type="ChEBI" id="CHEBI:37565"/>
    </ligand>
</feature>
<evidence type="ECO:0000313" key="9">
    <source>
        <dbReference type="EMBL" id="MEK8090469.1"/>
    </source>
</evidence>
<dbReference type="Proteomes" id="UP001446205">
    <property type="component" value="Unassembled WGS sequence"/>
</dbReference>
<keyword evidence="5" id="KW-0479">Metal-binding</keyword>
<dbReference type="PIRSF" id="PIRSF002401">
    <property type="entry name" value="GTP_bd_Obg/CgtA"/>
    <property type="match status" value="1"/>
</dbReference>
<dbReference type="PRINTS" id="PR00326">
    <property type="entry name" value="GTP1OBG"/>
</dbReference>
<feature type="domain" description="OBG-type G" evidence="7">
    <location>
        <begin position="160"/>
        <end position="333"/>
    </location>
</feature>
<dbReference type="InterPro" id="IPR006169">
    <property type="entry name" value="GTP1_OBG_dom"/>
</dbReference>
<dbReference type="PANTHER" id="PTHR11702:SF31">
    <property type="entry name" value="MITOCHONDRIAL RIBOSOME-ASSOCIATED GTPASE 2"/>
    <property type="match status" value="1"/>
</dbReference>
<feature type="binding site" evidence="5">
    <location>
        <begin position="166"/>
        <end position="173"/>
    </location>
    <ligand>
        <name>GTP</name>
        <dbReference type="ChEBI" id="CHEBI:37565"/>
    </ligand>
</feature>